<dbReference type="SMART" id="SM00064">
    <property type="entry name" value="FYVE"/>
    <property type="match status" value="1"/>
</dbReference>
<keyword evidence="6 9" id="KW-0067">ATP-binding</keyword>
<reference evidence="14 16" key="2">
    <citation type="submission" date="2018-03" db="EMBL/GenBank/DDBJ databases">
        <authorList>
            <person name="Fogelqvist J."/>
        </authorList>
    </citation>
    <scope>NUCLEOTIDE SEQUENCE [LARGE SCALE GENOMIC DNA]</scope>
</reference>
<sequence length="574" mass="64099">MTLLGSPRTPLSDRNGRTWDVLQREHVKGSFSDGPRADVRVFVRVRAFSKVEIERQQRQAVFLSPGRSSITVKSPLRLNQKFSDYNEVFDEQATTWTVYDRATRPLVDDLFRWRSSLLLALGASNSGKSLTMHGSDNDAGLFRRAIYDVFGRIDQSPSKAHRVSMALLEVHDERVYCLLPSTSSSATTPLRLDTTGSIRSPEISYIPIRSGRNAMMLLKTCLSRVRHDGPPRRSHIIVSIRLGDNTSQHESHLSLCLLGSLRDKRSESSSLNSTSLMHMERCVEAVRWNATHPDDLKVVPFRQSKLTRLFRYDLVGEEPSTIVKIVHIAPGSPDVSATLQLLLDTEPINLGHVASESRAPSSGEDSSEGRIAPQTPGTPGARRQRRLRALKFVKRVDNVSAIRCERLATEARVEAAFLRLAMPTRRTTRTRDYCGEFRTAGSGPERADVLRRAAKDLTDSNVGALLVAAAGALTESGRAASPKKPEPEPIELVPISKRPNTISAPLTKPEWLPDHAASACLCCHAPFWFLLRRHHCRACGLIYCHYCCSTWKALPWSQVPERVCRLCISMRPIF</sequence>
<evidence type="ECO:0000256" key="6">
    <source>
        <dbReference type="ARBA" id="ARBA00022840"/>
    </source>
</evidence>
<dbReference type="GO" id="GO:0007018">
    <property type="term" value="P:microtubule-based movement"/>
    <property type="evidence" value="ECO:0007669"/>
    <property type="project" value="InterPro"/>
</dbReference>
<dbReference type="Proteomes" id="UP000290189">
    <property type="component" value="Unassembled WGS sequence"/>
</dbReference>
<keyword evidence="2" id="KW-0479">Metal-binding</keyword>
<dbReference type="Proteomes" id="UP000039324">
    <property type="component" value="Unassembled WGS sequence"/>
</dbReference>
<evidence type="ECO:0000256" key="2">
    <source>
        <dbReference type="ARBA" id="ARBA00022723"/>
    </source>
</evidence>
<dbReference type="EMBL" id="CDSF01000002">
    <property type="protein sequence ID" value="CEO94928.1"/>
    <property type="molecule type" value="Genomic_DNA"/>
</dbReference>
<keyword evidence="5" id="KW-0862">Zinc</keyword>
<dbReference type="Pfam" id="PF01363">
    <property type="entry name" value="FYVE"/>
    <property type="match status" value="1"/>
</dbReference>
<evidence type="ECO:0000256" key="3">
    <source>
        <dbReference type="ARBA" id="ARBA00022741"/>
    </source>
</evidence>
<dbReference type="InterPro" id="IPR017455">
    <property type="entry name" value="Znf_FYVE-rel"/>
</dbReference>
<evidence type="ECO:0008006" key="17">
    <source>
        <dbReference type="Google" id="ProtNLM"/>
    </source>
</evidence>
<organism evidence="13 15">
    <name type="scientific">Plasmodiophora brassicae</name>
    <name type="common">Clubroot disease agent</name>
    <dbReference type="NCBI Taxonomy" id="37360"/>
    <lineage>
        <taxon>Eukaryota</taxon>
        <taxon>Sar</taxon>
        <taxon>Rhizaria</taxon>
        <taxon>Endomyxa</taxon>
        <taxon>Phytomyxea</taxon>
        <taxon>Plasmodiophorida</taxon>
        <taxon>Plasmodiophoridae</taxon>
        <taxon>Plasmodiophora</taxon>
    </lineage>
</organism>
<keyword evidence="4 8" id="KW-0863">Zinc-finger</keyword>
<dbReference type="GO" id="GO:0008017">
    <property type="term" value="F:microtubule binding"/>
    <property type="evidence" value="ECO:0007669"/>
    <property type="project" value="InterPro"/>
</dbReference>
<reference evidence="13 15" key="1">
    <citation type="submission" date="2015-02" db="EMBL/GenBank/DDBJ databases">
        <authorList>
            <person name="Chooi Y.-H."/>
        </authorList>
    </citation>
    <scope>NUCLEOTIDE SEQUENCE [LARGE SCALE GENOMIC DNA]</scope>
    <source>
        <strain evidence="13">E3</strain>
    </source>
</reference>
<evidence type="ECO:0000313" key="15">
    <source>
        <dbReference type="Proteomes" id="UP000039324"/>
    </source>
</evidence>
<keyword evidence="1" id="KW-0493">Microtubule</keyword>
<accession>A0A0G4II92</accession>
<dbReference type="STRING" id="37360.A0A0G4II92"/>
<evidence type="ECO:0000256" key="8">
    <source>
        <dbReference type="PROSITE-ProRule" id="PRU00091"/>
    </source>
</evidence>
<dbReference type="PROSITE" id="PS50067">
    <property type="entry name" value="KINESIN_MOTOR_2"/>
    <property type="match status" value="1"/>
</dbReference>
<comment type="similarity">
    <text evidence="9">Belongs to the TRAFAC class myosin-kinesin ATPase superfamily. Kinesin family.</text>
</comment>
<dbReference type="GO" id="GO:0005874">
    <property type="term" value="C:microtubule"/>
    <property type="evidence" value="ECO:0007669"/>
    <property type="project" value="UniProtKB-KW"/>
</dbReference>
<evidence type="ECO:0000256" key="7">
    <source>
        <dbReference type="ARBA" id="ARBA00023175"/>
    </source>
</evidence>
<dbReference type="PROSITE" id="PS50178">
    <property type="entry name" value="ZF_FYVE"/>
    <property type="match status" value="1"/>
</dbReference>
<feature type="domain" description="Kinesin motor" evidence="11">
    <location>
        <begin position="38"/>
        <end position="351"/>
    </location>
</feature>
<dbReference type="InterPro" id="IPR027417">
    <property type="entry name" value="P-loop_NTPase"/>
</dbReference>
<keyword evidence="15" id="KW-1185">Reference proteome</keyword>
<dbReference type="SUPFAM" id="SSF57903">
    <property type="entry name" value="FYVE/PHD zinc finger"/>
    <property type="match status" value="1"/>
</dbReference>
<name>A0A0G4II92_PLABS</name>
<dbReference type="InterPro" id="IPR000306">
    <property type="entry name" value="Znf_FYVE"/>
</dbReference>
<gene>
    <name evidence="13" type="ORF">PBRA_003741</name>
    <name evidence="14" type="ORF">PLBR_LOCUS1475</name>
</gene>
<dbReference type="EMBL" id="OVEO01000002">
    <property type="protein sequence ID" value="SPQ94260.1"/>
    <property type="molecule type" value="Genomic_DNA"/>
</dbReference>
<keyword evidence="14" id="KW-0496">Mitochondrion</keyword>
<geneLocation type="mitochondrion" evidence="14"/>
<evidence type="ECO:0000313" key="13">
    <source>
        <dbReference type="EMBL" id="CEO94928.1"/>
    </source>
</evidence>
<dbReference type="GO" id="GO:0003777">
    <property type="term" value="F:microtubule motor activity"/>
    <property type="evidence" value="ECO:0007669"/>
    <property type="project" value="InterPro"/>
</dbReference>
<dbReference type="OMA" id="SAIRCER"/>
<evidence type="ECO:0000256" key="5">
    <source>
        <dbReference type="ARBA" id="ARBA00022833"/>
    </source>
</evidence>
<dbReference type="GO" id="GO:0005871">
    <property type="term" value="C:kinesin complex"/>
    <property type="evidence" value="ECO:0007669"/>
    <property type="project" value="TreeGrafter"/>
</dbReference>
<dbReference type="Pfam" id="PF00225">
    <property type="entry name" value="Kinesin"/>
    <property type="match status" value="1"/>
</dbReference>
<dbReference type="InterPro" id="IPR001752">
    <property type="entry name" value="Kinesin_motor_dom"/>
</dbReference>
<evidence type="ECO:0000256" key="4">
    <source>
        <dbReference type="ARBA" id="ARBA00022771"/>
    </source>
</evidence>
<dbReference type="InterPro" id="IPR013083">
    <property type="entry name" value="Znf_RING/FYVE/PHD"/>
</dbReference>
<evidence type="ECO:0000256" key="10">
    <source>
        <dbReference type="SAM" id="MobiDB-lite"/>
    </source>
</evidence>
<dbReference type="InterPro" id="IPR027640">
    <property type="entry name" value="Kinesin-like_fam"/>
</dbReference>
<dbReference type="InterPro" id="IPR011011">
    <property type="entry name" value="Znf_FYVE_PHD"/>
</dbReference>
<feature type="binding site" evidence="9">
    <location>
        <begin position="122"/>
        <end position="129"/>
    </location>
    <ligand>
        <name>ATP</name>
        <dbReference type="ChEBI" id="CHEBI:30616"/>
    </ligand>
</feature>
<dbReference type="GO" id="GO:0016887">
    <property type="term" value="F:ATP hydrolysis activity"/>
    <property type="evidence" value="ECO:0007669"/>
    <property type="project" value="TreeGrafter"/>
</dbReference>
<dbReference type="PANTHER" id="PTHR24115:SF1008">
    <property type="entry name" value="KINESIN-LIKE PROTEIN SUBITO"/>
    <property type="match status" value="1"/>
</dbReference>
<feature type="domain" description="FYVE-type" evidence="12">
    <location>
        <begin position="514"/>
        <end position="572"/>
    </location>
</feature>
<evidence type="ECO:0000313" key="16">
    <source>
        <dbReference type="Proteomes" id="UP000290189"/>
    </source>
</evidence>
<dbReference type="GO" id="GO:0008270">
    <property type="term" value="F:zinc ion binding"/>
    <property type="evidence" value="ECO:0007669"/>
    <property type="project" value="UniProtKB-KW"/>
</dbReference>
<dbReference type="Gene3D" id="3.30.40.10">
    <property type="entry name" value="Zinc/RING finger domain, C3HC4 (zinc finger)"/>
    <property type="match status" value="1"/>
</dbReference>
<dbReference type="AlphaFoldDB" id="A0A0G4II92"/>
<dbReference type="Gene3D" id="3.40.850.10">
    <property type="entry name" value="Kinesin motor domain"/>
    <property type="match status" value="1"/>
</dbReference>
<dbReference type="GO" id="GO:0005524">
    <property type="term" value="F:ATP binding"/>
    <property type="evidence" value="ECO:0007669"/>
    <property type="project" value="UniProtKB-UniRule"/>
</dbReference>
<dbReference type="PANTHER" id="PTHR24115">
    <property type="entry name" value="KINESIN-RELATED"/>
    <property type="match status" value="1"/>
</dbReference>
<dbReference type="GO" id="GO:0005634">
    <property type="term" value="C:nucleus"/>
    <property type="evidence" value="ECO:0007669"/>
    <property type="project" value="TreeGrafter"/>
</dbReference>
<dbReference type="SMART" id="SM00129">
    <property type="entry name" value="KISc"/>
    <property type="match status" value="1"/>
</dbReference>
<evidence type="ECO:0000256" key="1">
    <source>
        <dbReference type="ARBA" id="ARBA00022701"/>
    </source>
</evidence>
<evidence type="ECO:0000259" key="12">
    <source>
        <dbReference type="PROSITE" id="PS50178"/>
    </source>
</evidence>
<evidence type="ECO:0000259" key="11">
    <source>
        <dbReference type="PROSITE" id="PS50067"/>
    </source>
</evidence>
<dbReference type="InterPro" id="IPR036961">
    <property type="entry name" value="Kinesin_motor_dom_sf"/>
</dbReference>
<keyword evidence="3 9" id="KW-0547">Nucleotide-binding</keyword>
<proteinExistence type="inferred from homology"/>
<dbReference type="PRINTS" id="PR00380">
    <property type="entry name" value="KINESINHEAVY"/>
</dbReference>
<evidence type="ECO:0000256" key="9">
    <source>
        <dbReference type="PROSITE-ProRule" id="PRU00283"/>
    </source>
</evidence>
<feature type="region of interest" description="Disordered" evidence="10">
    <location>
        <begin position="355"/>
        <end position="383"/>
    </location>
</feature>
<dbReference type="SUPFAM" id="SSF52540">
    <property type="entry name" value="P-loop containing nucleoside triphosphate hydrolases"/>
    <property type="match status" value="1"/>
</dbReference>
<protein>
    <recommendedName>
        <fullName evidence="17">FYVE-type domain-containing protein</fullName>
    </recommendedName>
</protein>
<evidence type="ECO:0000313" key="14">
    <source>
        <dbReference type="EMBL" id="SPQ94260.1"/>
    </source>
</evidence>
<dbReference type="OrthoDB" id="660555at2759"/>
<keyword evidence="7 9" id="KW-0505">Motor protein</keyword>